<dbReference type="Pfam" id="PF00107">
    <property type="entry name" value="ADH_zinc_N"/>
    <property type="match status" value="1"/>
</dbReference>
<evidence type="ECO:0000313" key="4">
    <source>
        <dbReference type="Proteomes" id="UP000010472"/>
    </source>
</evidence>
<dbReference type="InterPro" id="IPR036291">
    <property type="entry name" value="NAD(P)-bd_dom_sf"/>
</dbReference>
<dbReference type="PANTHER" id="PTHR44154:SF1">
    <property type="entry name" value="QUINONE OXIDOREDUCTASE"/>
    <property type="match status" value="1"/>
</dbReference>
<proteinExistence type="predicted"/>
<dbReference type="AlphaFoldDB" id="K9VTM4"/>
<protein>
    <submittedName>
        <fullName evidence="3">NADPH:quinone reductase</fullName>
        <ecNumber evidence="3">1.6.5.5</ecNumber>
    </submittedName>
</protein>
<feature type="domain" description="Enoyl reductase (ER)" evidence="2">
    <location>
        <begin position="10"/>
        <end position="319"/>
    </location>
</feature>
<dbReference type="OrthoDB" id="9792162at2"/>
<evidence type="ECO:0000259" key="2">
    <source>
        <dbReference type="SMART" id="SM00829"/>
    </source>
</evidence>
<dbReference type="Proteomes" id="UP000010472">
    <property type="component" value="Chromosome"/>
</dbReference>
<accession>K9VTM4</accession>
<evidence type="ECO:0000313" key="3">
    <source>
        <dbReference type="EMBL" id="AFZ11433.1"/>
    </source>
</evidence>
<dbReference type="EMBL" id="CP003620">
    <property type="protein sequence ID" value="AFZ11433.1"/>
    <property type="molecule type" value="Genomic_DNA"/>
</dbReference>
<dbReference type="InterPro" id="IPR013154">
    <property type="entry name" value="ADH-like_N"/>
</dbReference>
<organism evidence="3 4">
    <name type="scientific">Crinalium epipsammum PCC 9333</name>
    <dbReference type="NCBI Taxonomy" id="1173022"/>
    <lineage>
        <taxon>Bacteria</taxon>
        <taxon>Bacillati</taxon>
        <taxon>Cyanobacteriota</taxon>
        <taxon>Cyanophyceae</taxon>
        <taxon>Gomontiellales</taxon>
        <taxon>Gomontiellaceae</taxon>
        <taxon>Crinalium</taxon>
    </lineage>
</organism>
<name>K9VTM4_9CYAN</name>
<dbReference type="SUPFAM" id="SSF51735">
    <property type="entry name" value="NAD(P)-binding Rossmann-fold domains"/>
    <property type="match status" value="1"/>
</dbReference>
<dbReference type="InterPro" id="IPR020843">
    <property type="entry name" value="ER"/>
</dbReference>
<dbReference type="SMART" id="SM00829">
    <property type="entry name" value="PKS_ER"/>
    <property type="match status" value="1"/>
</dbReference>
<dbReference type="Gene3D" id="3.90.180.10">
    <property type="entry name" value="Medium-chain alcohol dehydrogenases, catalytic domain"/>
    <property type="match status" value="1"/>
</dbReference>
<evidence type="ECO:0000256" key="1">
    <source>
        <dbReference type="ARBA" id="ARBA00022857"/>
    </source>
</evidence>
<dbReference type="eggNOG" id="COG0604">
    <property type="taxonomic scope" value="Bacteria"/>
</dbReference>
<dbReference type="SUPFAM" id="SSF50129">
    <property type="entry name" value="GroES-like"/>
    <property type="match status" value="1"/>
</dbReference>
<keyword evidence="4" id="KW-1185">Reference proteome</keyword>
<keyword evidence="3" id="KW-0560">Oxidoreductase</keyword>
<dbReference type="Pfam" id="PF08240">
    <property type="entry name" value="ADH_N"/>
    <property type="match status" value="1"/>
</dbReference>
<dbReference type="HOGENOM" id="CLU_026673_3_3_3"/>
<dbReference type="EC" id="1.6.5.5" evidence="3"/>
<dbReference type="InterPro" id="IPR011032">
    <property type="entry name" value="GroES-like_sf"/>
</dbReference>
<dbReference type="InterPro" id="IPR013149">
    <property type="entry name" value="ADH-like_C"/>
</dbReference>
<gene>
    <name evidence="3" type="ORF">Cri9333_0467</name>
</gene>
<sequence length="323" mass="35216">MKAIIMHKTGGTEVLHYETFPTPKPTANEVLVKVHAATVNHTDIFHRSGQFFIQKSLPHILGMDVAGEIVELGAGVTDWQIGDRIVATFEALGRERDGAYAEYTTLPTNQLHRIPDGLSYIDAASIGLAFTTAWIALFYKGLLKQAERIVIHAASSGVGTSAIQIARWQKAQAIAISDKNKAERLHQLGANFVIDRHSPDLVEQVIEITKGEGATLILDLVGRTTLRSSISMLAKNGRIVCAGTLSGDIAEINVMDLLMKNATIHGSFALIQPQDFEQILQHFAQGIFQPVIDSVFPLQKASAAHERIEAKQAFGKIILVPDL</sequence>
<dbReference type="InterPro" id="IPR051603">
    <property type="entry name" value="Zinc-ADH_QOR/CCCR"/>
</dbReference>
<dbReference type="RefSeq" id="WP_015201572.1">
    <property type="nucleotide sequence ID" value="NC_019753.1"/>
</dbReference>
<dbReference type="PANTHER" id="PTHR44154">
    <property type="entry name" value="QUINONE OXIDOREDUCTASE"/>
    <property type="match status" value="1"/>
</dbReference>
<dbReference type="KEGG" id="cep:Cri9333_0467"/>
<dbReference type="STRING" id="1173022.Cri9333_0467"/>
<reference evidence="3 4" key="1">
    <citation type="submission" date="2012-06" db="EMBL/GenBank/DDBJ databases">
        <title>Finished chromosome of genome of Crinalium epipsammum PCC 9333.</title>
        <authorList>
            <consortium name="US DOE Joint Genome Institute"/>
            <person name="Gugger M."/>
            <person name="Coursin T."/>
            <person name="Rippka R."/>
            <person name="Tandeau De Marsac N."/>
            <person name="Huntemann M."/>
            <person name="Wei C.-L."/>
            <person name="Han J."/>
            <person name="Detter J.C."/>
            <person name="Han C."/>
            <person name="Tapia R."/>
            <person name="Davenport K."/>
            <person name="Daligault H."/>
            <person name="Erkkila T."/>
            <person name="Gu W."/>
            <person name="Munk A.C.C."/>
            <person name="Teshima H."/>
            <person name="Xu Y."/>
            <person name="Chain P."/>
            <person name="Chen A."/>
            <person name="Krypides N."/>
            <person name="Mavromatis K."/>
            <person name="Markowitz V."/>
            <person name="Szeto E."/>
            <person name="Ivanova N."/>
            <person name="Mikhailova N."/>
            <person name="Ovchinnikova G."/>
            <person name="Pagani I."/>
            <person name="Pati A."/>
            <person name="Goodwin L."/>
            <person name="Peters L."/>
            <person name="Pitluck S."/>
            <person name="Woyke T."/>
            <person name="Kerfeld C."/>
        </authorList>
    </citation>
    <scope>NUCLEOTIDE SEQUENCE [LARGE SCALE GENOMIC DNA]</scope>
    <source>
        <strain evidence="3 4">PCC 9333</strain>
    </source>
</reference>
<keyword evidence="1" id="KW-0521">NADP</keyword>
<dbReference type="GO" id="GO:0003960">
    <property type="term" value="F:quinone reductase (NADPH) activity"/>
    <property type="evidence" value="ECO:0007669"/>
    <property type="project" value="UniProtKB-EC"/>
</dbReference>